<proteinExistence type="predicted"/>
<dbReference type="EMBL" id="CP010429">
    <property type="protein sequence ID" value="AKD56762.1"/>
    <property type="molecule type" value="Genomic_DNA"/>
</dbReference>
<protein>
    <submittedName>
        <fullName evidence="1">Uncharacterized protein</fullName>
    </submittedName>
</protein>
<evidence type="ECO:0000313" key="1">
    <source>
        <dbReference type="EMBL" id="AKD56762.1"/>
    </source>
</evidence>
<dbReference type="AlphaFoldDB" id="A0A0E3V8H7"/>
<gene>
    <name evidence="1" type="ORF">SD10_19520</name>
</gene>
<keyword evidence="2" id="KW-1185">Reference proteome</keyword>
<sequence>MNVDKAGDSDDQQNTVPSFVNVQLKYINDWFKAVYIISEKFFCHAGRSAGAEGSMKKNAKCTT</sequence>
<dbReference type="PATRIC" id="fig|1379870.5.peg.4211"/>
<dbReference type="STRING" id="1379870.SD10_19520"/>
<dbReference type="KEGG" id="srd:SD10_19520"/>
<dbReference type="HOGENOM" id="CLU_2883650_0_0_10"/>
<organism evidence="1 2">
    <name type="scientific">Spirosoma radiotolerans</name>
    <dbReference type="NCBI Taxonomy" id="1379870"/>
    <lineage>
        <taxon>Bacteria</taxon>
        <taxon>Pseudomonadati</taxon>
        <taxon>Bacteroidota</taxon>
        <taxon>Cytophagia</taxon>
        <taxon>Cytophagales</taxon>
        <taxon>Cytophagaceae</taxon>
        <taxon>Spirosoma</taxon>
    </lineage>
</organism>
<dbReference type="Proteomes" id="UP000033054">
    <property type="component" value="Chromosome"/>
</dbReference>
<evidence type="ECO:0000313" key="2">
    <source>
        <dbReference type="Proteomes" id="UP000033054"/>
    </source>
</evidence>
<accession>A0A0E3V8H7</accession>
<reference evidence="1 2" key="1">
    <citation type="journal article" date="2014" name="Curr. Microbiol.">
        <title>Spirosoma radiotolerans sp. nov., a gamma-radiation-resistant bacterium isolated from gamma ray-irradiated soil.</title>
        <authorList>
            <person name="Lee J.J."/>
            <person name="Srinivasan S."/>
            <person name="Lim S."/>
            <person name="Joe M."/>
            <person name="Im S."/>
            <person name="Bae S.I."/>
            <person name="Park K.R."/>
            <person name="Han J.H."/>
            <person name="Park S.H."/>
            <person name="Joo B.M."/>
            <person name="Park S.J."/>
            <person name="Kim M.K."/>
        </authorList>
    </citation>
    <scope>NUCLEOTIDE SEQUENCE [LARGE SCALE GENOMIC DNA]</scope>
    <source>
        <strain evidence="1 2">DG5A</strain>
    </source>
</reference>
<name>A0A0E3V8H7_9BACT</name>